<comment type="similarity">
    <text evidence="1 4">Belongs to the PAPS reductase family. CysH subfamily.</text>
</comment>
<feature type="binding site" evidence="4">
    <location>
        <position position="147"/>
    </location>
    <ligand>
        <name>[4Fe-4S] cluster</name>
        <dbReference type="ChEBI" id="CHEBI:49883"/>
    </ligand>
</feature>
<dbReference type="InterPro" id="IPR002500">
    <property type="entry name" value="PAPS_reduct_dom"/>
</dbReference>
<sequence length="265" mass="28882">MDCTSPSFDPTAGDLPAEADARVETVRNDLRREPAGDDIAALARRLEGAGPLEVMAQAVAAHRGRIAAVSSFGTESVVLLHMLAQVDPSVPVLFLDTGHLFTETLDYRDALIARLGLTDVRTFRPDEALRAARDPDNDLWASDTDACCDLRKVEPLGRALAPFDAWINGRKRYQAATRAAIPFVEQDDGRVKYNPLAALGPEEIAAWMTAHDLPQHPLQHFGFSSIGCMPCTSRAKPGEDARAGRWRGQAKTECGIHVRKDSPTM</sequence>
<proteinExistence type="inferred from homology"/>
<dbReference type="PANTHER" id="PTHR46509:SF1">
    <property type="entry name" value="PHOSPHOADENOSINE PHOSPHOSULFATE REDUCTASE"/>
    <property type="match status" value="1"/>
</dbReference>
<evidence type="ECO:0000259" key="5">
    <source>
        <dbReference type="Pfam" id="PF01507"/>
    </source>
</evidence>
<organism evidence="6 7">
    <name type="scientific">Azorhizobium oxalatiphilum</name>
    <dbReference type="NCBI Taxonomy" id="980631"/>
    <lineage>
        <taxon>Bacteria</taxon>
        <taxon>Pseudomonadati</taxon>
        <taxon>Pseudomonadota</taxon>
        <taxon>Alphaproteobacteria</taxon>
        <taxon>Hyphomicrobiales</taxon>
        <taxon>Xanthobacteraceae</taxon>
        <taxon>Azorhizobium</taxon>
    </lineage>
</organism>
<dbReference type="GO" id="GO:0004604">
    <property type="term" value="F:phosphoadenylyl-sulfate reductase (thioredoxin) activity"/>
    <property type="evidence" value="ECO:0007669"/>
    <property type="project" value="UniProtKB-UniRule"/>
</dbReference>
<dbReference type="EMBL" id="BMCT01000001">
    <property type="protein sequence ID" value="GGF45653.1"/>
    <property type="molecule type" value="Genomic_DNA"/>
</dbReference>
<evidence type="ECO:0000256" key="1">
    <source>
        <dbReference type="ARBA" id="ARBA00009732"/>
    </source>
</evidence>
<comment type="pathway">
    <text evidence="3 4">Sulfur metabolism; hydrogen sulfide biosynthesis; sulfite from sulfate.</text>
</comment>
<dbReference type="HAMAP" id="MF_00063">
    <property type="entry name" value="CysH"/>
    <property type="match status" value="1"/>
</dbReference>
<dbReference type="InterPro" id="IPR004511">
    <property type="entry name" value="PAPS/APS_Rdtase"/>
</dbReference>
<dbReference type="Pfam" id="PF01507">
    <property type="entry name" value="PAPS_reduct"/>
    <property type="match status" value="1"/>
</dbReference>
<feature type="domain" description="Phosphoadenosine phosphosulphate reductase" evidence="5">
    <location>
        <begin position="66"/>
        <end position="233"/>
    </location>
</feature>
<evidence type="ECO:0000256" key="4">
    <source>
        <dbReference type="HAMAP-Rule" id="MF_00063"/>
    </source>
</evidence>
<dbReference type="Proteomes" id="UP000606044">
    <property type="component" value="Unassembled WGS sequence"/>
</dbReference>
<evidence type="ECO:0000313" key="6">
    <source>
        <dbReference type="EMBL" id="GGF45653.1"/>
    </source>
</evidence>
<dbReference type="NCBIfam" id="NF002537">
    <property type="entry name" value="PRK02090.1"/>
    <property type="match status" value="1"/>
</dbReference>
<feature type="active site" description="Nucleophile; cysteine thiosulfonate intermediate" evidence="4">
    <location>
        <position position="254"/>
    </location>
</feature>
<dbReference type="GO" id="GO:0043866">
    <property type="term" value="F:adenylyl-sulfate reductase (thioredoxin) activity"/>
    <property type="evidence" value="ECO:0007669"/>
    <property type="project" value="UniProtKB-EC"/>
</dbReference>
<accession>A0A917F279</accession>
<dbReference type="AlphaFoldDB" id="A0A917F279"/>
<feature type="binding site" evidence="4">
    <location>
        <position position="231"/>
    </location>
    <ligand>
        <name>[4Fe-4S] cluster</name>
        <dbReference type="ChEBI" id="CHEBI:49883"/>
    </ligand>
</feature>
<dbReference type="GO" id="GO:0019379">
    <property type="term" value="P:sulfate assimilation, phosphoadenylyl sulfate reduction by phosphoadenylyl-sulfate reductase (thioredoxin)"/>
    <property type="evidence" value="ECO:0007669"/>
    <property type="project" value="UniProtKB-UniRule"/>
</dbReference>
<reference evidence="6" key="2">
    <citation type="submission" date="2020-09" db="EMBL/GenBank/DDBJ databases">
        <authorList>
            <person name="Sun Q."/>
            <person name="Sedlacek I."/>
        </authorList>
    </citation>
    <scope>NUCLEOTIDE SEQUENCE</scope>
    <source>
        <strain evidence="6">CCM 7897</strain>
    </source>
</reference>
<reference evidence="6" key="1">
    <citation type="journal article" date="2014" name="Int. J. Syst. Evol. Microbiol.">
        <title>Complete genome sequence of Corynebacterium casei LMG S-19264T (=DSM 44701T), isolated from a smear-ripened cheese.</title>
        <authorList>
            <consortium name="US DOE Joint Genome Institute (JGI-PGF)"/>
            <person name="Walter F."/>
            <person name="Albersmeier A."/>
            <person name="Kalinowski J."/>
            <person name="Ruckert C."/>
        </authorList>
    </citation>
    <scope>NUCLEOTIDE SEQUENCE</scope>
    <source>
        <strain evidence="6">CCM 7897</strain>
    </source>
</reference>
<keyword evidence="7" id="KW-1185">Reference proteome</keyword>
<dbReference type="EC" id="1.8.4.10" evidence="4"/>
<protein>
    <recommendedName>
        <fullName evidence="4">Adenosine 5'-phosphosulfate reductase</fullName>
        <shortName evidence="4">APS reductase</shortName>
        <ecNumber evidence="4">1.8.4.10</ecNumber>
    </recommendedName>
    <alternativeName>
        <fullName evidence="4">5'-adenylylsulfate reductase</fullName>
    </alternativeName>
    <alternativeName>
        <fullName evidence="4">Thioredoxin-dependent 5'-adenylylsulfate reductase</fullName>
    </alternativeName>
</protein>
<dbReference type="SUPFAM" id="SSF52402">
    <property type="entry name" value="Adenine nucleotide alpha hydrolases-like"/>
    <property type="match status" value="1"/>
</dbReference>
<keyword evidence="4" id="KW-0963">Cytoplasm</keyword>
<keyword evidence="2 4" id="KW-0560">Oxidoreductase</keyword>
<comment type="cofactor">
    <cofactor evidence="4">
        <name>[4Fe-4S] cluster</name>
        <dbReference type="ChEBI" id="CHEBI:49883"/>
    </cofactor>
    <text evidence="4">Binds 1 [4Fe-4S] cluster per subunit.</text>
</comment>
<dbReference type="NCBIfam" id="TIGR00434">
    <property type="entry name" value="cysH"/>
    <property type="match status" value="1"/>
</dbReference>
<keyword evidence="4" id="KW-0479">Metal-binding</keyword>
<keyword evidence="4" id="KW-0408">Iron</keyword>
<dbReference type="PANTHER" id="PTHR46509">
    <property type="entry name" value="PHOSPHOADENOSINE PHOSPHOSULFATE REDUCTASE"/>
    <property type="match status" value="1"/>
</dbReference>
<feature type="binding site" evidence="4">
    <location>
        <position position="148"/>
    </location>
    <ligand>
        <name>[4Fe-4S] cluster</name>
        <dbReference type="ChEBI" id="CHEBI:49883"/>
    </ligand>
</feature>
<dbReference type="GO" id="GO:0070814">
    <property type="term" value="P:hydrogen sulfide biosynthetic process"/>
    <property type="evidence" value="ECO:0007669"/>
    <property type="project" value="UniProtKB-UniRule"/>
</dbReference>
<evidence type="ECO:0000313" key="7">
    <source>
        <dbReference type="Proteomes" id="UP000606044"/>
    </source>
</evidence>
<dbReference type="RefSeq" id="WP_188574463.1">
    <property type="nucleotide sequence ID" value="NZ_BMCT01000001.1"/>
</dbReference>
<dbReference type="GO" id="GO:0005737">
    <property type="term" value="C:cytoplasm"/>
    <property type="evidence" value="ECO:0007669"/>
    <property type="project" value="UniProtKB-SubCell"/>
</dbReference>
<dbReference type="GO" id="GO:0051539">
    <property type="term" value="F:4 iron, 4 sulfur cluster binding"/>
    <property type="evidence" value="ECO:0007669"/>
    <property type="project" value="UniProtKB-UniRule"/>
</dbReference>
<keyword evidence="4" id="KW-0411">Iron-sulfur</keyword>
<gene>
    <name evidence="4 6" type="primary">cysH</name>
    <name evidence="6" type="ORF">GCM10007301_01440</name>
</gene>
<name>A0A917F279_9HYPH</name>
<feature type="binding site" evidence="4">
    <location>
        <position position="228"/>
    </location>
    <ligand>
        <name>[4Fe-4S] cluster</name>
        <dbReference type="ChEBI" id="CHEBI:49883"/>
    </ligand>
</feature>
<comment type="subcellular location">
    <subcellularLocation>
        <location evidence="4">Cytoplasm</location>
    </subcellularLocation>
</comment>
<dbReference type="GO" id="GO:0046872">
    <property type="term" value="F:metal ion binding"/>
    <property type="evidence" value="ECO:0007669"/>
    <property type="project" value="UniProtKB-KW"/>
</dbReference>
<dbReference type="PIRSF" id="PIRSF000857">
    <property type="entry name" value="PAPS_reductase"/>
    <property type="match status" value="1"/>
</dbReference>
<dbReference type="Gene3D" id="3.40.50.620">
    <property type="entry name" value="HUPs"/>
    <property type="match status" value="1"/>
</dbReference>
<dbReference type="InterPro" id="IPR014729">
    <property type="entry name" value="Rossmann-like_a/b/a_fold"/>
</dbReference>
<dbReference type="CDD" id="cd23945">
    <property type="entry name" value="PAPS_reductase"/>
    <property type="match status" value="1"/>
</dbReference>
<comment type="function">
    <text evidence="4">Catalyzes the formation of sulfite from adenosine 5'-phosphosulfate (APS) using thioredoxin as an electron donor.</text>
</comment>
<evidence type="ECO:0000256" key="2">
    <source>
        <dbReference type="ARBA" id="ARBA00023002"/>
    </source>
</evidence>
<evidence type="ECO:0000256" key="3">
    <source>
        <dbReference type="ARBA" id="ARBA00024327"/>
    </source>
</evidence>
<comment type="catalytic activity">
    <reaction evidence="4">
        <text>[thioredoxin]-disulfide + sulfite + AMP + 2 H(+) = adenosine 5'-phosphosulfate + [thioredoxin]-dithiol</text>
        <dbReference type="Rhea" id="RHEA:21976"/>
        <dbReference type="Rhea" id="RHEA-COMP:10698"/>
        <dbReference type="Rhea" id="RHEA-COMP:10700"/>
        <dbReference type="ChEBI" id="CHEBI:15378"/>
        <dbReference type="ChEBI" id="CHEBI:17359"/>
        <dbReference type="ChEBI" id="CHEBI:29950"/>
        <dbReference type="ChEBI" id="CHEBI:50058"/>
        <dbReference type="ChEBI" id="CHEBI:58243"/>
        <dbReference type="ChEBI" id="CHEBI:456215"/>
        <dbReference type="EC" id="1.8.4.10"/>
    </reaction>
</comment>
<comment type="caution">
    <text evidence="6">The sequence shown here is derived from an EMBL/GenBank/DDBJ whole genome shotgun (WGS) entry which is preliminary data.</text>
</comment>